<dbReference type="InterPro" id="IPR001506">
    <property type="entry name" value="Peptidase_M12A"/>
</dbReference>
<feature type="domain" description="Peptidase M12A" evidence="3">
    <location>
        <begin position="1"/>
        <end position="151"/>
    </location>
</feature>
<dbReference type="InterPro" id="IPR006026">
    <property type="entry name" value="Peptidase_Metallo"/>
</dbReference>
<keyword evidence="1 2" id="KW-0482">Metalloprotease</keyword>
<dbReference type="SMART" id="SM00235">
    <property type="entry name" value="ZnMc"/>
    <property type="match status" value="1"/>
</dbReference>
<proteinExistence type="predicted"/>
<dbReference type="PROSITE" id="PS51864">
    <property type="entry name" value="ASTACIN"/>
    <property type="match status" value="1"/>
</dbReference>
<organism evidence="4 5">
    <name type="scientific">Austrofundulus limnaeus</name>
    <name type="common">Annual killifish</name>
    <dbReference type="NCBI Taxonomy" id="52670"/>
    <lineage>
        <taxon>Eukaryota</taxon>
        <taxon>Metazoa</taxon>
        <taxon>Chordata</taxon>
        <taxon>Craniata</taxon>
        <taxon>Vertebrata</taxon>
        <taxon>Euteleostomi</taxon>
        <taxon>Actinopterygii</taxon>
        <taxon>Neopterygii</taxon>
        <taxon>Teleostei</taxon>
        <taxon>Neoteleostei</taxon>
        <taxon>Acanthomorphata</taxon>
        <taxon>Ovalentaria</taxon>
        <taxon>Atherinomorphae</taxon>
        <taxon>Cyprinodontiformes</taxon>
        <taxon>Rivulidae</taxon>
        <taxon>Austrofundulus</taxon>
    </lineage>
</organism>
<keyword evidence="4" id="KW-1185">Reference proteome</keyword>
<dbReference type="GO" id="GO:0008270">
    <property type="term" value="F:zinc ion binding"/>
    <property type="evidence" value="ECO:0007669"/>
    <property type="project" value="UniProtKB-UniRule"/>
</dbReference>
<evidence type="ECO:0000313" key="4">
    <source>
        <dbReference type="Proteomes" id="UP000192220"/>
    </source>
</evidence>
<keyword evidence="1 2" id="KW-0479">Metal-binding</keyword>
<keyword evidence="1 2" id="KW-0862">Zinc</keyword>
<sequence length="151" mass="16928">MIMSSTCVRFQPYTTEYNYLEIKDGIGCASLVGCSGGSQPLYFDGSCSVGNLCHELIHALGMYHEHTRMDRDQYISINWSKVKPGKKGNFEISAGNTLNLPYDYNSIMHYGPSFFSVDGTPTILTNGGYNIGQRKYLSQLDIQKLNTLYHC</sequence>
<evidence type="ECO:0000256" key="1">
    <source>
        <dbReference type="PROSITE-ProRule" id="PRU01211"/>
    </source>
</evidence>
<dbReference type="CDD" id="cd04280">
    <property type="entry name" value="ZnMc_astacin_like"/>
    <property type="match status" value="1"/>
</dbReference>
<dbReference type="AlphaFoldDB" id="A0A2I4BHN5"/>
<dbReference type="GO" id="GO:0006508">
    <property type="term" value="P:proteolysis"/>
    <property type="evidence" value="ECO:0007669"/>
    <property type="project" value="UniProtKB-KW"/>
</dbReference>
<feature type="binding site" evidence="1">
    <location>
        <position position="54"/>
    </location>
    <ligand>
        <name>Zn(2+)</name>
        <dbReference type="ChEBI" id="CHEBI:29105"/>
        <note>catalytic</note>
    </ligand>
</feature>
<feature type="active site" evidence="1">
    <location>
        <position position="55"/>
    </location>
</feature>
<dbReference type="OrthoDB" id="291007at2759"/>
<name>A0A2I4BHN5_AUSLI</name>
<evidence type="ECO:0000313" key="5">
    <source>
        <dbReference type="RefSeq" id="XP_013867252.1"/>
    </source>
</evidence>
<comment type="cofactor">
    <cofactor evidence="1 2">
        <name>Zn(2+)</name>
        <dbReference type="ChEBI" id="CHEBI:29105"/>
    </cofactor>
    <text evidence="1 2">Binds 1 zinc ion per subunit.</text>
</comment>
<dbReference type="InParanoid" id="A0A2I4BHN5"/>
<dbReference type="KEGG" id="alim:106519931"/>
<evidence type="ECO:0000256" key="2">
    <source>
        <dbReference type="RuleBase" id="RU361183"/>
    </source>
</evidence>
<dbReference type="InterPro" id="IPR024079">
    <property type="entry name" value="MetalloPept_cat_dom_sf"/>
</dbReference>
<comment type="caution">
    <text evidence="1">Lacks conserved residue(s) required for the propagation of feature annotation.</text>
</comment>
<feature type="binding site" evidence="1">
    <location>
        <position position="64"/>
    </location>
    <ligand>
        <name>Zn(2+)</name>
        <dbReference type="ChEBI" id="CHEBI:29105"/>
        <note>catalytic</note>
    </ligand>
</feature>
<dbReference type="Pfam" id="PF01400">
    <property type="entry name" value="Astacin"/>
    <property type="match status" value="1"/>
</dbReference>
<keyword evidence="1 2" id="KW-0645">Protease</keyword>
<dbReference type="GeneID" id="106519931"/>
<dbReference type="SUPFAM" id="SSF55486">
    <property type="entry name" value="Metalloproteases ('zincins'), catalytic domain"/>
    <property type="match status" value="1"/>
</dbReference>
<dbReference type="EC" id="3.4.24.-" evidence="2"/>
<evidence type="ECO:0000259" key="3">
    <source>
        <dbReference type="PROSITE" id="PS51864"/>
    </source>
</evidence>
<dbReference type="Gene3D" id="3.40.390.10">
    <property type="entry name" value="Collagenase (Catalytic Domain)"/>
    <property type="match status" value="1"/>
</dbReference>
<feature type="binding site" evidence="1">
    <location>
        <position position="58"/>
    </location>
    <ligand>
        <name>Zn(2+)</name>
        <dbReference type="ChEBI" id="CHEBI:29105"/>
        <note>catalytic</note>
    </ligand>
</feature>
<dbReference type="GO" id="GO:0004222">
    <property type="term" value="F:metalloendopeptidase activity"/>
    <property type="evidence" value="ECO:0007669"/>
    <property type="project" value="UniProtKB-UniRule"/>
</dbReference>
<dbReference type="InterPro" id="IPR034035">
    <property type="entry name" value="Astacin-like_dom"/>
</dbReference>
<dbReference type="Proteomes" id="UP000192220">
    <property type="component" value="Unplaced"/>
</dbReference>
<dbReference type="PANTHER" id="PTHR10127">
    <property type="entry name" value="DISCOIDIN, CUB, EGF, LAMININ , AND ZINC METALLOPROTEASE DOMAIN CONTAINING"/>
    <property type="match status" value="1"/>
</dbReference>
<protein>
    <recommendedName>
        <fullName evidence="2">Metalloendopeptidase</fullName>
        <ecNumber evidence="2">3.4.24.-</ecNumber>
    </recommendedName>
</protein>
<keyword evidence="1 2" id="KW-0378">Hydrolase</keyword>
<gene>
    <name evidence="5" type="primary">LOC106519931</name>
</gene>
<dbReference type="PRINTS" id="PR00480">
    <property type="entry name" value="ASTACIN"/>
</dbReference>
<dbReference type="RefSeq" id="XP_013867252.1">
    <property type="nucleotide sequence ID" value="XM_014011798.1"/>
</dbReference>
<accession>A0A2I4BHN5</accession>
<dbReference type="PANTHER" id="PTHR10127:SF870">
    <property type="entry name" value="METALLOENDOPEPTIDASE"/>
    <property type="match status" value="1"/>
</dbReference>
<reference evidence="5" key="1">
    <citation type="submission" date="2025-08" db="UniProtKB">
        <authorList>
            <consortium name="RefSeq"/>
        </authorList>
    </citation>
    <scope>IDENTIFICATION</scope>
</reference>